<proteinExistence type="predicted"/>
<organism evidence="1 2">
    <name type="scientific">Streptomyces triticiradicis</name>
    <dbReference type="NCBI Taxonomy" id="2651189"/>
    <lineage>
        <taxon>Bacteria</taxon>
        <taxon>Bacillati</taxon>
        <taxon>Actinomycetota</taxon>
        <taxon>Actinomycetes</taxon>
        <taxon>Kitasatosporales</taxon>
        <taxon>Streptomycetaceae</taxon>
        <taxon>Streptomyces</taxon>
    </lineage>
</organism>
<evidence type="ECO:0000313" key="2">
    <source>
        <dbReference type="Proteomes" id="UP000442990"/>
    </source>
</evidence>
<comment type="caution">
    <text evidence="1">The sequence shown here is derived from an EMBL/GenBank/DDBJ whole genome shotgun (WGS) entry which is preliminary data.</text>
</comment>
<dbReference type="EMBL" id="WBKG01000030">
    <property type="protein sequence ID" value="KAB1982866.1"/>
    <property type="molecule type" value="Genomic_DNA"/>
</dbReference>
<sequence length="153" mass="16751">MDVWTACVTWSERILEAVDRIVGERVDRLERYRTWSMAPATAEALLKTLLALSIHAPVLDAAAQREAGTEALVQRLRLADIEAAATARPSHELLAGLPRLREEDQLHADALRVLVYDDASALHLARLSQMVRICLMTVAAALPSSDPVCADMG</sequence>
<evidence type="ECO:0000313" key="1">
    <source>
        <dbReference type="EMBL" id="KAB1982866.1"/>
    </source>
</evidence>
<name>A0A7J5DB56_9ACTN</name>
<gene>
    <name evidence="1" type="ORF">F8144_30200</name>
</gene>
<protein>
    <submittedName>
        <fullName evidence="1">Uncharacterized protein</fullName>
    </submittedName>
</protein>
<accession>A0A7J5DB56</accession>
<dbReference type="Proteomes" id="UP000442990">
    <property type="component" value="Unassembled WGS sequence"/>
</dbReference>
<reference evidence="1 2" key="1">
    <citation type="submission" date="2019-09" db="EMBL/GenBank/DDBJ databases">
        <title>Isolation and identification of active actinomycetes.</title>
        <authorList>
            <person name="Yu Z."/>
            <person name="Han C."/>
            <person name="Yu B."/>
        </authorList>
    </citation>
    <scope>NUCLEOTIDE SEQUENCE [LARGE SCALE GENOMIC DNA]</scope>
    <source>
        <strain evidence="1 2">NEAU-H2</strain>
    </source>
</reference>
<keyword evidence="2" id="KW-1185">Reference proteome</keyword>
<dbReference type="AlphaFoldDB" id="A0A7J5DB56"/>